<feature type="domain" description="C2H2-type" evidence="2">
    <location>
        <begin position="100"/>
        <end position="123"/>
    </location>
</feature>
<keyword evidence="4" id="KW-1185">Reference proteome</keyword>
<feature type="domain" description="C2H2-type" evidence="2">
    <location>
        <begin position="45"/>
        <end position="62"/>
    </location>
</feature>
<gene>
    <name evidence="3" type="ORF">ACH5RR_021397</name>
</gene>
<evidence type="ECO:0000313" key="4">
    <source>
        <dbReference type="Proteomes" id="UP001630127"/>
    </source>
</evidence>
<accession>A0ABD2ZM56</accession>
<dbReference type="EMBL" id="JBJUIK010000009">
    <property type="protein sequence ID" value="KAL3518808.1"/>
    <property type="molecule type" value="Genomic_DNA"/>
</dbReference>
<dbReference type="PANTHER" id="PTHR47591:SF1">
    <property type="entry name" value="ZINC FINGER PROTEIN ZAT2-RELATED"/>
    <property type="match status" value="1"/>
</dbReference>
<dbReference type="Proteomes" id="UP001630127">
    <property type="component" value="Unassembled WGS sequence"/>
</dbReference>
<evidence type="ECO:0000256" key="1">
    <source>
        <dbReference type="SAM" id="MobiDB-lite"/>
    </source>
</evidence>
<dbReference type="AlphaFoldDB" id="A0ABD2ZM56"/>
<reference evidence="3 4" key="1">
    <citation type="submission" date="2024-11" db="EMBL/GenBank/DDBJ databases">
        <title>A near-complete genome assembly of Cinchona calisaya.</title>
        <authorList>
            <person name="Lian D.C."/>
            <person name="Zhao X.W."/>
            <person name="Wei L."/>
        </authorList>
    </citation>
    <scope>NUCLEOTIDE SEQUENCE [LARGE SCALE GENOMIC DNA]</scope>
    <source>
        <tissue evidence="3">Nenye</tissue>
    </source>
</reference>
<name>A0ABD2ZM56_9GENT</name>
<comment type="caution">
    <text evidence="3">The sequence shown here is derived from an EMBL/GenBank/DDBJ whole genome shotgun (WGS) entry which is preliminary data.</text>
</comment>
<organism evidence="3 4">
    <name type="scientific">Cinchona calisaya</name>
    <dbReference type="NCBI Taxonomy" id="153742"/>
    <lineage>
        <taxon>Eukaryota</taxon>
        <taxon>Viridiplantae</taxon>
        <taxon>Streptophyta</taxon>
        <taxon>Embryophyta</taxon>
        <taxon>Tracheophyta</taxon>
        <taxon>Spermatophyta</taxon>
        <taxon>Magnoliopsida</taxon>
        <taxon>eudicotyledons</taxon>
        <taxon>Gunneridae</taxon>
        <taxon>Pentapetalae</taxon>
        <taxon>asterids</taxon>
        <taxon>lamiids</taxon>
        <taxon>Gentianales</taxon>
        <taxon>Rubiaceae</taxon>
        <taxon>Cinchonoideae</taxon>
        <taxon>Cinchoneae</taxon>
        <taxon>Cinchona</taxon>
    </lineage>
</organism>
<feature type="region of interest" description="Disordered" evidence="1">
    <location>
        <begin position="1"/>
        <end position="35"/>
    </location>
</feature>
<sequence length="223" mass="24709">MEGERSHHTPALTTSTDGGSKLKVPKSTGEAEAEAPTPVKKSNFCHICNKRFSNGKAFGSHLSRADVQDREKLKKLKFNQSIKFKRDGSASFNTPAKGTVCIICGKDFPSKKSLFGDMRCHPERQYRDNMTYYHDVDVAAACATLTAMVAAVDLTDQSLSRKHDGDDQLISLVNGDALHLNPKEEHKSANSKLYGNKNKFSTGQELDEMQIEPQNHNLVVKKK</sequence>
<protein>
    <recommendedName>
        <fullName evidence="2">C2H2-type domain-containing protein</fullName>
    </recommendedName>
</protein>
<dbReference type="Gene3D" id="3.30.160.60">
    <property type="entry name" value="Classic Zinc Finger"/>
    <property type="match status" value="1"/>
</dbReference>
<proteinExistence type="predicted"/>
<evidence type="ECO:0000259" key="2">
    <source>
        <dbReference type="Pfam" id="PF13912"/>
    </source>
</evidence>
<evidence type="ECO:0000313" key="3">
    <source>
        <dbReference type="EMBL" id="KAL3518808.1"/>
    </source>
</evidence>
<dbReference type="InterPro" id="IPR013087">
    <property type="entry name" value="Znf_C2H2_type"/>
</dbReference>
<dbReference type="PANTHER" id="PTHR47591">
    <property type="entry name" value="ZINC FINGER PROTEIN ZAT2-RELATED"/>
    <property type="match status" value="1"/>
</dbReference>
<dbReference type="Pfam" id="PF13912">
    <property type="entry name" value="zf-C2H2_6"/>
    <property type="match status" value="2"/>
</dbReference>